<dbReference type="EMBL" id="MAXA01000002">
    <property type="protein sequence ID" value="OHV46639.1"/>
    <property type="molecule type" value="Genomic_DNA"/>
</dbReference>
<name>A0A1S1RLE7_9ACTN</name>
<keyword evidence="3" id="KW-1185">Reference proteome</keyword>
<evidence type="ECO:0000313" key="3">
    <source>
        <dbReference type="Proteomes" id="UP000179769"/>
    </source>
</evidence>
<feature type="compositionally biased region" description="Pro residues" evidence="1">
    <location>
        <begin position="212"/>
        <end position="233"/>
    </location>
</feature>
<dbReference type="RefSeq" id="WP_071059522.1">
    <property type="nucleotide sequence ID" value="NZ_MAXA01000002.1"/>
</dbReference>
<feature type="compositionally biased region" description="Pro residues" evidence="1">
    <location>
        <begin position="180"/>
        <end position="189"/>
    </location>
</feature>
<dbReference type="OrthoDB" id="3383452at2"/>
<comment type="caution">
    <text evidence="2">The sequence shown here is derived from an EMBL/GenBank/DDBJ whole genome shotgun (WGS) entry which is preliminary data.</text>
</comment>
<sequence>MPWFRISDDATDHPKVEAAGNEAFGLWVRLGAYAARQLTDGVIPGPVAVRYGDQALIDRLVAVRLLDVVEGGGWAIHDYLDHNPSRAEILADRAVKKAAAIDPELRGIVKARDGNRCRYQGCGRLVNWADRRTVRGGVLDLVDPTRPVNLNNLVVACRGCQKRHVGRAAEHAGMALGPIPQAPPPPGPGRPGRSRSHLESVQNQPGSDPGPIQIPPGSRPDPIQTPYPVPSPPLRGGGDGTEGTQDARHAAPDPGRPALAAVPEAPAPTPDPAAPAGRRGFTPVQVEHVTDARQTLTAKVRAAGLRLVSRSGKPIHVHPEPAYRQSPLPLYLELAPDLPAAPPLEGRLPTLDELTAAIAAATA</sequence>
<organism evidence="2 3">
    <name type="scientific">Parafrankia soli</name>
    <dbReference type="NCBI Taxonomy" id="2599596"/>
    <lineage>
        <taxon>Bacteria</taxon>
        <taxon>Bacillati</taxon>
        <taxon>Actinomycetota</taxon>
        <taxon>Actinomycetes</taxon>
        <taxon>Frankiales</taxon>
        <taxon>Frankiaceae</taxon>
        <taxon>Parafrankia</taxon>
    </lineage>
</organism>
<dbReference type="Proteomes" id="UP000179769">
    <property type="component" value="Unassembled WGS sequence"/>
</dbReference>
<evidence type="ECO:0000313" key="2">
    <source>
        <dbReference type="EMBL" id="OHV46639.1"/>
    </source>
</evidence>
<gene>
    <name evidence="2" type="ORF">BBK14_01970</name>
</gene>
<evidence type="ECO:0000256" key="1">
    <source>
        <dbReference type="SAM" id="MobiDB-lite"/>
    </source>
</evidence>
<dbReference type="AlphaFoldDB" id="A0A1S1RLE7"/>
<protein>
    <recommendedName>
        <fullName evidence="4">HNH endonuclease</fullName>
    </recommendedName>
</protein>
<accession>A0A1S1RLE7</accession>
<evidence type="ECO:0008006" key="4">
    <source>
        <dbReference type="Google" id="ProtNLM"/>
    </source>
</evidence>
<reference evidence="3" key="1">
    <citation type="submission" date="2016-07" db="EMBL/GenBank/DDBJ databases">
        <title>Frankia sp. NRRL B-16219 Genome sequencing.</title>
        <authorList>
            <person name="Ghodhbane-Gtari F."/>
            <person name="Swanson E."/>
            <person name="Gueddou A."/>
            <person name="Louati M."/>
            <person name="Nouioui I."/>
            <person name="Hezbri K."/>
            <person name="Abebe-Akele F."/>
            <person name="Simpson S."/>
            <person name="Morris K."/>
            <person name="Thomas K."/>
            <person name="Gtari M."/>
            <person name="Tisa L.S."/>
        </authorList>
    </citation>
    <scope>NUCLEOTIDE SEQUENCE [LARGE SCALE GENOMIC DNA]</scope>
    <source>
        <strain evidence="3">NRRL B-16219</strain>
    </source>
</reference>
<feature type="region of interest" description="Disordered" evidence="1">
    <location>
        <begin position="173"/>
        <end position="280"/>
    </location>
</feature>
<proteinExistence type="predicted"/>